<accession>A0A819UK26</accession>
<evidence type="ECO:0000256" key="1">
    <source>
        <dbReference type="SAM" id="SignalP"/>
    </source>
</evidence>
<dbReference type="AlphaFoldDB" id="A0A819UK26"/>
<proteinExistence type="predicted"/>
<gene>
    <name evidence="2" type="ORF">OXD698_LOCUS35205</name>
</gene>
<feature type="chain" id="PRO_5032280202" evidence="1">
    <location>
        <begin position="24"/>
        <end position="89"/>
    </location>
</feature>
<dbReference type="EMBL" id="CAJOAZ010005349">
    <property type="protein sequence ID" value="CAF4096774.1"/>
    <property type="molecule type" value="Genomic_DNA"/>
</dbReference>
<evidence type="ECO:0000313" key="2">
    <source>
        <dbReference type="EMBL" id="CAF4096774.1"/>
    </source>
</evidence>
<sequence>MNKLVILITLTVFLGTLVMPIDGHSCTCTCGSVYQGTTELDCSSCSVSYCQTTYSGACDGVYPVTAACGLGDAIGDRASRASLATAMFA</sequence>
<organism evidence="2 3">
    <name type="scientific">Adineta steineri</name>
    <dbReference type="NCBI Taxonomy" id="433720"/>
    <lineage>
        <taxon>Eukaryota</taxon>
        <taxon>Metazoa</taxon>
        <taxon>Spiralia</taxon>
        <taxon>Gnathifera</taxon>
        <taxon>Rotifera</taxon>
        <taxon>Eurotatoria</taxon>
        <taxon>Bdelloidea</taxon>
        <taxon>Adinetida</taxon>
        <taxon>Adinetidae</taxon>
        <taxon>Adineta</taxon>
    </lineage>
</organism>
<protein>
    <submittedName>
        <fullName evidence="2">Uncharacterized protein</fullName>
    </submittedName>
</protein>
<feature type="signal peptide" evidence="1">
    <location>
        <begin position="1"/>
        <end position="23"/>
    </location>
</feature>
<feature type="non-terminal residue" evidence="2">
    <location>
        <position position="89"/>
    </location>
</feature>
<evidence type="ECO:0000313" key="3">
    <source>
        <dbReference type="Proteomes" id="UP000663844"/>
    </source>
</evidence>
<dbReference type="Proteomes" id="UP000663844">
    <property type="component" value="Unassembled WGS sequence"/>
</dbReference>
<name>A0A819UK26_9BILA</name>
<keyword evidence="1" id="KW-0732">Signal</keyword>
<reference evidence="2" key="1">
    <citation type="submission" date="2021-02" db="EMBL/GenBank/DDBJ databases">
        <authorList>
            <person name="Nowell W R."/>
        </authorList>
    </citation>
    <scope>NUCLEOTIDE SEQUENCE</scope>
</reference>
<comment type="caution">
    <text evidence="2">The sequence shown here is derived from an EMBL/GenBank/DDBJ whole genome shotgun (WGS) entry which is preliminary data.</text>
</comment>